<dbReference type="EMBL" id="DWWV01000189">
    <property type="protein sequence ID" value="HJC11825.1"/>
    <property type="molecule type" value="Genomic_DNA"/>
</dbReference>
<proteinExistence type="predicted"/>
<dbReference type="Proteomes" id="UP000823893">
    <property type="component" value="Unassembled WGS sequence"/>
</dbReference>
<reference evidence="1" key="2">
    <citation type="submission" date="2021-04" db="EMBL/GenBank/DDBJ databases">
        <authorList>
            <person name="Gilroy R."/>
        </authorList>
    </citation>
    <scope>NUCLEOTIDE SEQUENCE</scope>
    <source>
        <strain evidence="1">ChiSxjej6B18-287</strain>
    </source>
</reference>
<evidence type="ECO:0000313" key="2">
    <source>
        <dbReference type="Proteomes" id="UP000823893"/>
    </source>
</evidence>
<comment type="caution">
    <text evidence="1">The sequence shown here is derived from an EMBL/GenBank/DDBJ whole genome shotgun (WGS) entry which is preliminary data.</text>
</comment>
<evidence type="ECO:0000313" key="1">
    <source>
        <dbReference type="EMBL" id="HJC11825.1"/>
    </source>
</evidence>
<dbReference type="AlphaFoldDB" id="A0A9D2N8G7"/>
<sequence length="95" mass="10853">MTFPTELKKITVRSIPTEKSRARERTYDAQILVLGDFVDFYITSATKRDIQNRDHLKLEDIGFVACDGRTFLVKETSVATVIKSKYPVLRTTLIA</sequence>
<name>A0A9D2N8G7_9FIRM</name>
<protein>
    <submittedName>
        <fullName evidence="1">Uncharacterized protein</fullName>
    </submittedName>
</protein>
<accession>A0A9D2N8G7</accession>
<reference evidence="1" key="1">
    <citation type="journal article" date="2021" name="PeerJ">
        <title>Extensive microbial diversity within the chicken gut microbiome revealed by metagenomics and culture.</title>
        <authorList>
            <person name="Gilroy R."/>
            <person name="Ravi A."/>
            <person name="Getino M."/>
            <person name="Pursley I."/>
            <person name="Horton D.L."/>
            <person name="Alikhan N.F."/>
            <person name="Baker D."/>
            <person name="Gharbi K."/>
            <person name="Hall N."/>
            <person name="Watson M."/>
            <person name="Adriaenssens E.M."/>
            <person name="Foster-Nyarko E."/>
            <person name="Jarju S."/>
            <person name="Secka A."/>
            <person name="Antonio M."/>
            <person name="Oren A."/>
            <person name="Chaudhuri R.R."/>
            <person name="La Ragione R."/>
            <person name="Hildebrand F."/>
            <person name="Pallen M.J."/>
        </authorList>
    </citation>
    <scope>NUCLEOTIDE SEQUENCE</scope>
    <source>
        <strain evidence="1">ChiSxjej6B18-287</strain>
    </source>
</reference>
<gene>
    <name evidence="1" type="ORF">H9935_13690</name>
</gene>
<organism evidence="1 2">
    <name type="scientific">Candidatus Blautia merdigallinarum</name>
    <dbReference type="NCBI Taxonomy" id="2838495"/>
    <lineage>
        <taxon>Bacteria</taxon>
        <taxon>Bacillati</taxon>
        <taxon>Bacillota</taxon>
        <taxon>Clostridia</taxon>
        <taxon>Lachnospirales</taxon>
        <taxon>Lachnospiraceae</taxon>
        <taxon>Blautia</taxon>
    </lineage>
</organism>